<evidence type="ECO:0000256" key="2">
    <source>
        <dbReference type="ARBA" id="ARBA00022448"/>
    </source>
</evidence>
<feature type="transmembrane region" description="Helical" evidence="8">
    <location>
        <begin position="85"/>
        <end position="105"/>
    </location>
</feature>
<dbReference type="InterPro" id="IPR000390">
    <property type="entry name" value="Small_drug/metabolite_transptr"/>
</dbReference>
<proteinExistence type="inferred from homology"/>
<dbReference type="EMBL" id="JPMX01000009">
    <property type="protein sequence ID" value="KGH48258.1"/>
    <property type="molecule type" value="Genomic_DNA"/>
</dbReference>
<dbReference type="SUPFAM" id="SSF103481">
    <property type="entry name" value="Multidrug resistance efflux transporter EmrE"/>
    <property type="match status" value="1"/>
</dbReference>
<keyword evidence="5 8" id="KW-1133">Transmembrane helix</keyword>
<dbReference type="PANTHER" id="PTHR30561">
    <property type="entry name" value="SMR FAMILY PROTON-DEPENDENT DRUG EFFLUX TRANSPORTER SUGE"/>
    <property type="match status" value="1"/>
</dbReference>
<evidence type="ECO:0000313" key="9">
    <source>
        <dbReference type="EMBL" id="KGH48258.1"/>
    </source>
</evidence>
<dbReference type="InterPro" id="IPR045324">
    <property type="entry name" value="Small_multidrug_res"/>
</dbReference>
<dbReference type="GO" id="GO:0022857">
    <property type="term" value="F:transmembrane transporter activity"/>
    <property type="evidence" value="ECO:0007669"/>
    <property type="project" value="InterPro"/>
</dbReference>
<evidence type="ECO:0000256" key="5">
    <source>
        <dbReference type="ARBA" id="ARBA00022989"/>
    </source>
</evidence>
<feature type="transmembrane region" description="Helical" evidence="8">
    <location>
        <begin position="57"/>
        <end position="79"/>
    </location>
</feature>
<evidence type="ECO:0000313" key="10">
    <source>
        <dbReference type="Proteomes" id="UP000029713"/>
    </source>
</evidence>
<evidence type="ECO:0000256" key="6">
    <source>
        <dbReference type="ARBA" id="ARBA00023136"/>
    </source>
</evidence>
<dbReference type="InterPro" id="IPR037185">
    <property type="entry name" value="EmrE-like"/>
</dbReference>
<dbReference type="OrthoDB" id="3175079at2"/>
<dbReference type="AlphaFoldDB" id="A0A098YBQ9"/>
<comment type="caution">
    <text evidence="9">The sequence shown here is derived from an EMBL/GenBank/DDBJ whole genome shotgun (WGS) entry which is preliminary data.</text>
</comment>
<evidence type="ECO:0000256" key="8">
    <source>
        <dbReference type="SAM" id="Phobius"/>
    </source>
</evidence>
<name>A0A098YBQ9_9ACTN</name>
<protein>
    <submittedName>
        <fullName evidence="9">Cation transporter</fullName>
    </submittedName>
</protein>
<keyword evidence="3" id="KW-1003">Cell membrane</keyword>
<organism evidence="9 10">
    <name type="scientific">Modestobacter caceresii</name>
    <dbReference type="NCBI Taxonomy" id="1522368"/>
    <lineage>
        <taxon>Bacteria</taxon>
        <taxon>Bacillati</taxon>
        <taxon>Actinomycetota</taxon>
        <taxon>Actinomycetes</taxon>
        <taxon>Geodermatophilales</taxon>
        <taxon>Geodermatophilaceae</taxon>
        <taxon>Modestobacter</taxon>
    </lineage>
</organism>
<gene>
    <name evidence="9" type="ORF">IN07_03395</name>
</gene>
<keyword evidence="6 8" id="KW-0472">Membrane</keyword>
<dbReference type="RefSeq" id="WP_036333550.1">
    <property type="nucleotide sequence ID" value="NZ_JPMX01000009.1"/>
</dbReference>
<accession>A0A098YBQ9</accession>
<dbReference type="Pfam" id="PF00893">
    <property type="entry name" value="Multi_Drug_Res"/>
    <property type="match status" value="1"/>
</dbReference>
<keyword evidence="10" id="KW-1185">Reference proteome</keyword>
<dbReference type="Gene3D" id="1.10.3730.20">
    <property type="match status" value="1"/>
</dbReference>
<evidence type="ECO:0000256" key="4">
    <source>
        <dbReference type="ARBA" id="ARBA00022692"/>
    </source>
</evidence>
<dbReference type="PANTHER" id="PTHR30561:SF1">
    <property type="entry name" value="MULTIDRUG TRANSPORTER EMRE"/>
    <property type="match status" value="1"/>
</dbReference>
<feature type="transmembrane region" description="Helical" evidence="8">
    <location>
        <begin position="31"/>
        <end position="50"/>
    </location>
</feature>
<dbReference type="GO" id="GO:0005886">
    <property type="term" value="C:plasma membrane"/>
    <property type="evidence" value="ECO:0007669"/>
    <property type="project" value="UniProtKB-SubCell"/>
</dbReference>
<sequence>MTWLFLAAAIGCEVGATMSLRASDGLRDKRWVPLIAGGYLACFYLLTLALREGLAIGVAYGIWAAGGVALTAVIAHLAFRDPLTRTMGTGIALIAVGVLLVELGAH</sequence>
<evidence type="ECO:0000256" key="7">
    <source>
        <dbReference type="RuleBase" id="RU003942"/>
    </source>
</evidence>
<comment type="similarity">
    <text evidence="7">Belongs to the drug/metabolite transporter (DMT) superfamily. Small multidrug resistance (SMR) (TC 2.A.7.1) family.</text>
</comment>
<evidence type="ECO:0000256" key="1">
    <source>
        <dbReference type="ARBA" id="ARBA00004651"/>
    </source>
</evidence>
<dbReference type="STRING" id="1522368.IN07_03395"/>
<evidence type="ECO:0000256" key="3">
    <source>
        <dbReference type="ARBA" id="ARBA00022475"/>
    </source>
</evidence>
<dbReference type="Proteomes" id="UP000029713">
    <property type="component" value="Unassembled WGS sequence"/>
</dbReference>
<comment type="subcellular location">
    <subcellularLocation>
        <location evidence="1 7">Cell membrane</location>
        <topology evidence="1 7">Multi-pass membrane protein</topology>
    </subcellularLocation>
</comment>
<keyword evidence="4 7" id="KW-0812">Transmembrane</keyword>
<reference evidence="9 10" key="1">
    <citation type="submission" date="2014-07" db="EMBL/GenBank/DDBJ databases">
        <title>Biosystematic studies on Modestobacter strains isolated from extreme hyper-arid desert soil and from historic building.</title>
        <authorList>
            <person name="Bukarasam K."/>
            <person name="Bull A."/>
            <person name="Girard G."/>
            <person name="van Wezel G."/>
            <person name="Goodfellow M."/>
        </authorList>
    </citation>
    <scope>NUCLEOTIDE SEQUENCE [LARGE SCALE GENOMIC DNA]</scope>
    <source>
        <strain evidence="9 10">KNN45-2b</strain>
    </source>
</reference>
<keyword evidence="2" id="KW-0813">Transport</keyword>